<evidence type="ECO:0000313" key="4">
    <source>
        <dbReference type="Proteomes" id="UP000325292"/>
    </source>
</evidence>
<dbReference type="InterPro" id="IPR008928">
    <property type="entry name" value="6-hairpin_glycosidase_sf"/>
</dbReference>
<proteinExistence type="predicted"/>
<gene>
    <name evidence="3" type="ORF">BXT84_16125</name>
</gene>
<accession>A0ABN5H3N5</accession>
<dbReference type="SUPFAM" id="SSF48208">
    <property type="entry name" value="Six-hairpin glycosidases"/>
    <property type="match status" value="1"/>
</dbReference>
<dbReference type="Proteomes" id="UP000325292">
    <property type="component" value="Chromosome"/>
</dbReference>
<dbReference type="Gene3D" id="1.50.10.10">
    <property type="match status" value="1"/>
</dbReference>
<evidence type="ECO:0000313" key="3">
    <source>
        <dbReference type="EMBL" id="AUW95295.1"/>
    </source>
</evidence>
<dbReference type="InterPro" id="IPR045582">
    <property type="entry name" value="Trehalase-like_N"/>
</dbReference>
<reference evidence="3 4" key="1">
    <citation type="journal article" date="2019" name="Sci. Rep.">
        <title>Sulfobacillus thermotolerans: new insights into resistance and metabolic capacities of acidophilic chemolithotrophs.</title>
        <authorList>
            <person name="Panyushkina A.E."/>
            <person name="Babenko V.V."/>
            <person name="Nikitina A.S."/>
            <person name="Selezneva O.V."/>
            <person name="Tsaplina I.A."/>
            <person name="Letarova M.A."/>
            <person name="Kostryukova E.S."/>
            <person name="Letarov A.V."/>
        </authorList>
    </citation>
    <scope>NUCLEOTIDE SEQUENCE [LARGE SCALE GENOMIC DNA]</scope>
    <source>
        <strain evidence="3 4">Kr1</strain>
    </source>
</reference>
<dbReference type="EMBL" id="CP019454">
    <property type="protein sequence ID" value="AUW95295.1"/>
    <property type="molecule type" value="Genomic_DNA"/>
</dbReference>
<dbReference type="InterPro" id="IPR011613">
    <property type="entry name" value="GH15-like"/>
</dbReference>
<evidence type="ECO:0000259" key="1">
    <source>
        <dbReference type="Pfam" id="PF00723"/>
    </source>
</evidence>
<protein>
    <submittedName>
        <fullName evidence="3">Glycoside hydrolase family 15</fullName>
    </submittedName>
</protein>
<name>A0ABN5H3N5_9FIRM</name>
<keyword evidence="4" id="KW-1185">Reference proteome</keyword>
<keyword evidence="3" id="KW-0378">Hydrolase</keyword>
<dbReference type="PANTHER" id="PTHR31616">
    <property type="entry name" value="TREHALASE"/>
    <property type="match status" value="1"/>
</dbReference>
<dbReference type="Pfam" id="PF19291">
    <property type="entry name" value="TREH_N"/>
    <property type="match status" value="1"/>
</dbReference>
<dbReference type="Pfam" id="PF00723">
    <property type="entry name" value="Glyco_hydro_15"/>
    <property type="match status" value="1"/>
</dbReference>
<evidence type="ECO:0000259" key="2">
    <source>
        <dbReference type="Pfam" id="PF19291"/>
    </source>
</evidence>
<organism evidence="3 4">
    <name type="scientific">Sulfobacillus thermotolerans</name>
    <dbReference type="NCBI Taxonomy" id="338644"/>
    <lineage>
        <taxon>Bacteria</taxon>
        <taxon>Bacillati</taxon>
        <taxon>Bacillota</taxon>
        <taxon>Clostridia</taxon>
        <taxon>Eubacteriales</taxon>
        <taxon>Clostridiales Family XVII. Incertae Sedis</taxon>
        <taxon>Sulfobacillus</taxon>
    </lineage>
</organism>
<feature type="domain" description="GH15-like" evidence="1">
    <location>
        <begin position="213"/>
        <end position="527"/>
    </location>
</feature>
<dbReference type="PANTHER" id="PTHR31616:SF0">
    <property type="entry name" value="GLUCAN 1,4-ALPHA-GLUCOSIDASE"/>
    <property type="match status" value="1"/>
</dbReference>
<sequence>MKPFYALLANGLTTALAGPTGAVDWWPVPRFDGPTIFSRLLDHHAGGYLSLEPEGYTTVTQRYRPEGLFLETHFECPGGFATITTGLEVGRNALWLTANSTVPLVLTCRPSFNYGVVRPSFVPLPHGMRFINPVGPGQAALIIQGPAELMSRMDQWRCGPGRLTVVFRVLMEAKPDWRWLSAPVPTDADRIWVKSSAFWALPTAAQDAEEPIRRSLQIIKGLTFRPTGAPVAAATTSLPEAPGESRQWDYRYVWVRDSAYSGESLLLTGNVVEAKRITEFLLNSVLITGRVYPTPFLRVDGTVPEREHDLLWLRGYEQTRPARAGNGAISQRQLDLVGSVLWLVYRIWQETHDDLFVQSYWWAITALAEWAQRTWYQDDASLWEYRTIRGQHTHSRMMNWLGLTTAAAMARHAMHDDIDAKRWQDSAEKIATALWKEAQQAGSFLPRSTGGIPDAALLTLPLYGFVSVHNPYFINTLKTIESTLVDNGLVYRYRADDLGKARFPFLLVGFWYARVLLRQGRHEEAQHVIERHLAQATPLGLYGEHADEKTGTVRGNFPQLFSHSALVTTLMEQKFLAQGRPLPEYALLTATKLMG</sequence>
<feature type="domain" description="Trehalase-like N-terminal" evidence="2">
    <location>
        <begin position="6"/>
        <end position="118"/>
    </location>
</feature>
<dbReference type="GO" id="GO:0016787">
    <property type="term" value="F:hydrolase activity"/>
    <property type="evidence" value="ECO:0007669"/>
    <property type="project" value="UniProtKB-KW"/>
</dbReference>
<dbReference type="InterPro" id="IPR012341">
    <property type="entry name" value="6hp_glycosidase-like_sf"/>
</dbReference>